<accession>A0A9P6GJC4</accession>
<gene>
    <name evidence="1" type="ORF">PMIN01_04248</name>
</gene>
<comment type="caution">
    <text evidence="1">The sequence shown here is derived from an EMBL/GenBank/DDBJ whole genome shotgun (WGS) entry which is preliminary data.</text>
</comment>
<proteinExistence type="predicted"/>
<dbReference type="Gene3D" id="3.30.710.10">
    <property type="entry name" value="Potassium Channel Kv1.1, Chain A"/>
    <property type="match status" value="1"/>
</dbReference>
<evidence type="ECO:0008006" key="3">
    <source>
        <dbReference type="Google" id="ProtNLM"/>
    </source>
</evidence>
<protein>
    <recommendedName>
        <fullName evidence="3">BTB domain-containing protein</fullName>
    </recommendedName>
</protein>
<dbReference type="EMBL" id="WJXW01000004">
    <property type="protein sequence ID" value="KAF9736469.1"/>
    <property type="molecule type" value="Genomic_DNA"/>
</dbReference>
<sequence>MTPDEFTAILDPLLVGLDEGMKLRNEARTRPQVNPSHEFPQNRAQAVQRARKWVALSQDPNIHADAHSVVKSLGAQDVALIYDNGQSVEMMNKEFLCGTSRYFDNALNGEFQNGHAHKAIYPQEASTRIIRLRHDFPWAVYAMLDFLKNGCYYMYPLLCKQYPRITILDLHVHGYIVADKYELPTLADYSAKHYLRIAADTLALNWQFDDPDNYDNALSVPCVEYLPWDFCAAAEVGRFLDSVVLLWRNTFSRRDALRREVLEMIKACFVKLMRLKSFQFLLNNLSNFLHDLYESFGEDGVHMSMLARKHKGYRVSFAA</sequence>
<keyword evidence="2" id="KW-1185">Reference proteome</keyword>
<dbReference type="Proteomes" id="UP000756921">
    <property type="component" value="Unassembled WGS sequence"/>
</dbReference>
<evidence type="ECO:0000313" key="1">
    <source>
        <dbReference type="EMBL" id="KAF9736469.1"/>
    </source>
</evidence>
<reference evidence="1" key="1">
    <citation type="journal article" date="2020" name="Mol. Plant Microbe Interact.">
        <title>Genome Sequence of the Biocontrol Agent Coniothyrium minitans strain Conio (IMI 134523).</title>
        <authorList>
            <person name="Patel D."/>
            <person name="Shittu T.A."/>
            <person name="Baroncelli R."/>
            <person name="Muthumeenakshi S."/>
            <person name="Osborne T.H."/>
            <person name="Janganan T.K."/>
            <person name="Sreenivasaprasad S."/>
        </authorList>
    </citation>
    <scope>NUCLEOTIDE SEQUENCE</scope>
    <source>
        <strain evidence="1">Conio</strain>
    </source>
</reference>
<dbReference type="InterPro" id="IPR011333">
    <property type="entry name" value="SKP1/BTB/POZ_sf"/>
</dbReference>
<dbReference type="OrthoDB" id="6359816at2759"/>
<dbReference type="AlphaFoldDB" id="A0A9P6GJC4"/>
<name>A0A9P6GJC4_9PLEO</name>
<evidence type="ECO:0000313" key="2">
    <source>
        <dbReference type="Proteomes" id="UP000756921"/>
    </source>
</evidence>
<organism evidence="1 2">
    <name type="scientific">Paraphaeosphaeria minitans</name>
    <dbReference type="NCBI Taxonomy" id="565426"/>
    <lineage>
        <taxon>Eukaryota</taxon>
        <taxon>Fungi</taxon>
        <taxon>Dikarya</taxon>
        <taxon>Ascomycota</taxon>
        <taxon>Pezizomycotina</taxon>
        <taxon>Dothideomycetes</taxon>
        <taxon>Pleosporomycetidae</taxon>
        <taxon>Pleosporales</taxon>
        <taxon>Massarineae</taxon>
        <taxon>Didymosphaeriaceae</taxon>
        <taxon>Paraphaeosphaeria</taxon>
    </lineage>
</organism>